<proteinExistence type="predicted"/>
<dbReference type="AlphaFoldDB" id="A0A3N1GLH1"/>
<name>A0A3N1GLH1_9ACTN</name>
<reference evidence="1 2" key="1">
    <citation type="submission" date="2018-11" db="EMBL/GenBank/DDBJ databases">
        <title>Sequencing the genomes of 1000 actinobacteria strains.</title>
        <authorList>
            <person name="Klenk H.-P."/>
        </authorList>
    </citation>
    <scope>NUCLEOTIDE SEQUENCE [LARGE SCALE GENOMIC DNA]</scope>
    <source>
        <strain evidence="1 2">DSM 43634</strain>
    </source>
</reference>
<dbReference type="EMBL" id="RJKL01000001">
    <property type="protein sequence ID" value="ROP31029.1"/>
    <property type="molecule type" value="Genomic_DNA"/>
</dbReference>
<dbReference type="Proteomes" id="UP000271683">
    <property type="component" value="Unassembled WGS sequence"/>
</dbReference>
<evidence type="ECO:0000313" key="1">
    <source>
        <dbReference type="EMBL" id="ROP31029.1"/>
    </source>
</evidence>
<comment type="caution">
    <text evidence="1">The sequence shown here is derived from an EMBL/GenBank/DDBJ whole genome shotgun (WGS) entry which is preliminary data.</text>
</comment>
<evidence type="ECO:0000313" key="2">
    <source>
        <dbReference type="Proteomes" id="UP000271683"/>
    </source>
</evidence>
<organism evidence="1 2">
    <name type="scientific">Couchioplanes caeruleus</name>
    <dbReference type="NCBI Taxonomy" id="56438"/>
    <lineage>
        <taxon>Bacteria</taxon>
        <taxon>Bacillati</taxon>
        <taxon>Actinomycetota</taxon>
        <taxon>Actinomycetes</taxon>
        <taxon>Micromonosporales</taxon>
        <taxon>Micromonosporaceae</taxon>
        <taxon>Couchioplanes</taxon>
    </lineage>
</organism>
<sequence>MSTAMSTLDRIRSRRLAKREARAIDRAWKTAPTQSMRNEIAIFAQQRVF</sequence>
<protein>
    <recommendedName>
        <fullName evidence="3">5-formyltetrahydrofolate cyclo-ligase</fullName>
    </recommendedName>
</protein>
<gene>
    <name evidence="1" type="ORF">EDD30_3914</name>
</gene>
<evidence type="ECO:0008006" key="3">
    <source>
        <dbReference type="Google" id="ProtNLM"/>
    </source>
</evidence>
<accession>A0A3N1GLH1</accession>